<evidence type="ECO:0000313" key="3">
    <source>
        <dbReference type="EMBL" id="KDN22000.1"/>
    </source>
</evidence>
<dbReference type="Gene3D" id="3.30.530.20">
    <property type="match status" value="1"/>
</dbReference>
<dbReference type="Proteomes" id="UP000027345">
    <property type="component" value="Unassembled WGS sequence"/>
</dbReference>
<organism evidence="3 4">
    <name type="scientific">Amycolatopsis rifamycinica</name>
    <dbReference type="NCBI Taxonomy" id="287986"/>
    <lineage>
        <taxon>Bacteria</taxon>
        <taxon>Bacillati</taxon>
        <taxon>Actinomycetota</taxon>
        <taxon>Actinomycetes</taxon>
        <taxon>Pseudonocardiales</taxon>
        <taxon>Pseudonocardiaceae</taxon>
        <taxon>Amycolatopsis</taxon>
    </lineage>
</organism>
<evidence type="ECO:0000259" key="2">
    <source>
        <dbReference type="Pfam" id="PF08327"/>
    </source>
</evidence>
<comment type="similarity">
    <text evidence="1">Belongs to the AHA1 family.</text>
</comment>
<dbReference type="CDD" id="cd07814">
    <property type="entry name" value="SRPBCC_CalC_Aha1-like"/>
    <property type="match status" value="1"/>
</dbReference>
<sequence>MSEIHIVRDYPHSPAKVWRAMTDPELIPYWTSTGKGARAEGFAPVAGTRFRFVAKPMPGWRGIVDCEVLEVRERELLHYTWVGAEGETPSHVRYRLEPTAGGTRFAYHHTGFTGIGGFAMAKLLGAVRTKMLTAGVPALLAELDDTGALLPDAPLRLTRPR</sequence>
<dbReference type="SUPFAM" id="SSF55961">
    <property type="entry name" value="Bet v1-like"/>
    <property type="match status" value="1"/>
</dbReference>
<dbReference type="Pfam" id="PF08327">
    <property type="entry name" value="AHSA1"/>
    <property type="match status" value="1"/>
</dbReference>
<comment type="caution">
    <text evidence="3">The sequence shown here is derived from an EMBL/GenBank/DDBJ whole genome shotgun (WGS) entry which is preliminary data.</text>
</comment>
<dbReference type="AlphaFoldDB" id="A0A066U4H2"/>
<gene>
    <name evidence="3" type="ORF">DV20_11470</name>
</gene>
<evidence type="ECO:0000313" key="4">
    <source>
        <dbReference type="Proteomes" id="UP000027345"/>
    </source>
</evidence>
<dbReference type="RefSeq" id="WP_043779165.1">
    <property type="nucleotide sequence ID" value="NZ_JMQI01000024.1"/>
</dbReference>
<dbReference type="STRING" id="287986.DV20_11470"/>
<dbReference type="EMBL" id="JMQI01000024">
    <property type="protein sequence ID" value="KDN22000.1"/>
    <property type="molecule type" value="Genomic_DNA"/>
</dbReference>
<dbReference type="InterPro" id="IPR013538">
    <property type="entry name" value="ASHA1/2-like_C"/>
</dbReference>
<reference evidence="3 4" key="1">
    <citation type="submission" date="2014-05" db="EMBL/GenBank/DDBJ databases">
        <title>Draft genome sequence of Amycolatopsis rifamycinica DSM 46095.</title>
        <authorList>
            <person name="Lal R."/>
            <person name="Saxena A."/>
            <person name="Kumari R."/>
            <person name="Mukherjee U."/>
            <person name="Singh P."/>
            <person name="Sangwan N."/>
            <person name="Mahato N.K."/>
        </authorList>
    </citation>
    <scope>NUCLEOTIDE SEQUENCE [LARGE SCALE GENOMIC DNA]</scope>
    <source>
        <strain evidence="3 4">DSM 46095</strain>
    </source>
</reference>
<dbReference type="InterPro" id="IPR023393">
    <property type="entry name" value="START-like_dom_sf"/>
</dbReference>
<dbReference type="OrthoDB" id="9803476at2"/>
<feature type="domain" description="Activator of Hsp90 ATPase homologue 1/2-like C-terminal" evidence="2">
    <location>
        <begin position="12"/>
        <end position="113"/>
    </location>
</feature>
<dbReference type="eggNOG" id="COG3832">
    <property type="taxonomic scope" value="Bacteria"/>
</dbReference>
<keyword evidence="4" id="KW-1185">Reference proteome</keyword>
<protein>
    <submittedName>
        <fullName evidence="3">ATPase</fullName>
    </submittedName>
</protein>
<name>A0A066U4H2_9PSEU</name>
<evidence type="ECO:0000256" key="1">
    <source>
        <dbReference type="ARBA" id="ARBA00006817"/>
    </source>
</evidence>
<proteinExistence type="inferred from homology"/>
<accession>A0A066U4H2</accession>